<keyword evidence="5" id="KW-1185">Reference proteome</keyword>
<keyword evidence="2" id="KW-0472">Membrane</keyword>
<accession>A0A1I4ZC64</accession>
<feature type="transmembrane region" description="Helical" evidence="2">
    <location>
        <begin position="6"/>
        <end position="27"/>
    </location>
</feature>
<dbReference type="Proteomes" id="UP000198575">
    <property type="component" value="Unassembled WGS sequence"/>
</dbReference>
<protein>
    <submittedName>
        <fullName evidence="4">FAD dependent oxidoreductase</fullName>
    </submittedName>
</protein>
<dbReference type="GO" id="GO:0016491">
    <property type="term" value="F:oxidoreductase activity"/>
    <property type="evidence" value="ECO:0007669"/>
    <property type="project" value="UniProtKB-KW"/>
</dbReference>
<feature type="domain" description="FAD dependent oxidoreductase" evidence="3">
    <location>
        <begin position="9"/>
        <end position="356"/>
    </location>
</feature>
<dbReference type="Pfam" id="PF01266">
    <property type="entry name" value="DAO"/>
    <property type="match status" value="1"/>
</dbReference>
<dbReference type="Gene3D" id="3.30.9.10">
    <property type="entry name" value="D-Amino Acid Oxidase, subunit A, domain 2"/>
    <property type="match status" value="1"/>
</dbReference>
<dbReference type="InterPro" id="IPR036188">
    <property type="entry name" value="FAD/NAD-bd_sf"/>
</dbReference>
<evidence type="ECO:0000256" key="1">
    <source>
        <dbReference type="ARBA" id="ARBA00023002"/>
    </source>
</evidence>
<dbReference type="InterPro" id="IPR006076">
    <property type="entry name" value="FAD-dep_OxRdtase"/>
</dbReference>
<dbReference type="STRING" id="578942.SAMN05216289_12465"/>
<dbReference type="AlphaFoldDB" id="A0A1I4ZC64"/>
<name>A0A1I4ZC64_9GAMM</name>
<gene>
    <name evidence="4" type="ORF">SAMN05216289_12465</name>
</gene>
<evidence type="ECO:0000313" key="5">
    <source>
        <dbReference type="Proteomes" id="UP000198575"/>
    </source>
</evidence>
<dbReference type="SUPFAM" id="SSF51905">
    <property type="entry name" value="FAD/NAD(P)-binding domain"/>
    <property type="match status" value="1"/>
</dbReference>
<keyword evidence="1" id="KW-0560">Oxidoreductase</keyword>
<dbReference type="OrthoDB" id="9815989at2"/>
<keyword evidence="2" id="KW-0812">Transmembrane</keyword>
<evidence type="ECO:0000313" key="4">
    <source>
        <dbReference type="EMBL" id="SFN47864.1"/>
    </source>
</evidence>
<reference evidence="4 5" key="1">
    <citation type="submission" date="2016-10" db="EMBL/GenBank/DDBJ databases">
        <authorList>
            <person name="de Groot N.N."/>
        </authorList>
    </citation>
    <scope>NUCLEOTIDE SEQUENCE [LARGE SCALE GENOMIC DNA]</scope>
    <source>
        <strain evidence="4 5">CGMCC 1.7659</strain>
    </source>
</reference>
<dbReference type="EMBL" id="FOVF01000024">
    <property type="protein sequence ID" value="SFN47864.1"/>
    <property type="molecule type" value="Genomic_DNA"/>
</dbReference>
<dbReference type="RefSeq" id="WP_092409305.1">
    <property type="nucleotide sequence ID" value="NZ_FOVF01000024.1"/>
</dbReference>
<keyword evidence="2" id="KW-1133">Transmembrane helix</keyword>
<evidence type="ECO:0000259" key="3">
    <source>
        <dbReference type="Pfam" id="PF01266"/>
    </source>
</evidence>
<dbReference type="Gene3D" id="3.50.50.60">
    <property type="entry name" value="FAD/NAD(P)-binding domain"/>
    <property type="match status" value="1"/>
</dbReference>
<organism evidence="4 5">
    <name type="scientific">Dokdonella immobilis</name>
    <dbReference type="NCBI Taxonomy" id="578942"/>
    <lineage>
        <taxon>Bacteria</taxon>
        <taxon>Pseudomonadati</taxon>
        <taxon>Pseudomonadota</taxon>
        <taxon>Gammaproteobacteria</taxon>
        <taxon>Lysobacterales</taxon>
        <taxon>Rhodanobacteraceae</taxon>
        <taxon>Dokdonella</taxon>
    </lineage>
</organism>
<proteinExistence type="predicted"/>
<evidence type="ECO:0000256" key="2">
    <source>
        <dbReference type="SAM" id="Phobius"/>
    </source>
</evidence>
<sequence>MVERDSRFDAVIVGGGFYGALIAVYLVRQRGLERVLIVEAESGLCQRASRNNQARVHNGYHYPRSFTTAFRSRVNLPRFVRDWSSAVTREFTALYAIARRNSKVSALQFERFCREIGAPLRRADPSSRSLFDARLIEEVFVVEEYAFDATVLGQLASDLLAESGVEVRCQTRAVRIEHGGEDGLQVELCGGQGEVGRVVAPYVFNCTYSGLNQMGGDFPGVHAALKHEVTEMALIRLPPALRDMAVTVMDGPFFSIMPYPPRSLHTLSHVRYTPHLHWEEVAGIDPYQKLADYPRVSRVDRMLRDAQRYLPAIGAAEVVESIFEVKTVLVKSEGDDGRPILFERHAELPGCYSVLGGKIDNIFDVLDKLDSEQIACSKLQAGEKSL</sequence>